<evidence type="ECO:0000256" key="2">
    <source>
        <dbReference type="SAM" id="Phobius"/>
    </source>
</evidence>
<feature type="transmembrane region" description="Helical" evidence="2">
    <location>
        <begin position="266"/>
        <end position="285"/>
    </location>
</feature>
<reference evidence="3" key="1">
    <citation type="submission" date="2021-01" db="EMBL/GenBank/DDBJ databases">
        <title>Adiantum capillus-veneris genome.</title>
        <authorList>
            <person name="Fang Y."/>
            <person name="Liao Q."/>
        </authorList>
    </citation>
    <scope>NUCLEOTIDE SEQUENCE</scope>
    <source>
        <strain evidence="3">H3</strain>
        <tissue evidence="3">Leaf</tissue>
    </source>
</reference>
<accession>A0A9D4UGV4</accession>
<evidence type="ECO:0000313" key="4">
    <source>
        <dbReference type="Proteomes" id="UP000886520"/>
    </source>
</evidence>
<name>A0A9D4UGV4_ADICA</name>
<dbReference type="InterPro" id="IPR040339">
    <property type="entry name" value="At1g16860-like"/>
</dbReference>
<dbReference type="PANTHER" id="PTHR33709">
    <property type="entry name" value="OSJNBA0035M09.9 PROTEIN"/>
    <property type="match status" value="1"/>
</dbReference>
<keyword evidence="4" id="KW-1185">Reference proteome</keyword>
<keyword evidence="2" id="KW-0812">Transmembrane</keyword>
<sequence>MTSNRVHQLSNGLYVSGTPDKYKDKLPTMTSSAMPYTGGDIKKSGELGKMFDIAVEAPRLKKSGPLQGGALSAGSFRAAASNSGPLNSSENPATRSSIPNSGPQGLSMGSQVGGRPRQAAHSGPLFRNGDPANVKNAMYSNPRGVSSGTNLRNSGPLSSGGVAPGMVRQNSGPLAPNLPATGLITSGPITSVPPSSSKKHSGPLDGSGFAPKLTSSVNNHAINNLSNSQMYSFKRSFPRVILWTVVPLFLIGFVAGGFILAAVQNAVLLIVVICLLCAILVLLAWNTFIGKGAVTGFIIKYPDADWSQVKDGHYVKVTGVVTCGNVPLESSYQRVPRCVYTSSGLYEYRDFKGKSAGTSHRRFTWGLRHLERYAVDFYISDLKSGERALVKAGYGANVTPYVEESTVVDVTDTSKEIPSLFLRWLSNRNLSRDNRVMRLTEGYIKEGFIVTVMGVMQRNENVLMIVPPSEPVSTGCQWGRCLLPATMEGLLLRCEDDAKADIIPV</sequence>
<dbReference type="EMBL" id="JABFUD020000017">
    <property type="protein sequence ID" value="KAI5067442.1"/>
    <property type="molecule type" value="Genomic_DNA"/>
</dbReference>
<evidence type="ECO:0000256" key="1">
    <source>
        <dbReference type="SAM" id="MobiDB-lite"/>
    </source>
</evidence>
<comment type="caution">
    <text evidence="3">The sequence shown here is derived from an EMBL/GenBank/DDBJ whole genome shotgun (WGS) entry which is preliminary data.</text>
</comment>
<organism evidence="3 4">
    <name type="scientific">Adiantum capillus-veneris</name>
    <name type="common">Maidenhair fern</name>
    <dbReference type="NCBI Taxonomy" id="13818"/>
    <lineage>
        <taxon>Eukaryota</taxon>
        <taxon>Viridiplantae</taxon>
        <taxon>Streptophyta</taxon>
        <taxon>Embryophyta</taxon>
        <taxon>Tracheophyta</taxon>
        <taxon>Polypodiopsida</taxon>
        <taxon>Polypodiidae</taxon>
        <taxon>Polypodiales</taxon>
        <taxon>Pteridineae</taxon>
        <taxon>Pteridaceae</taxon>
        <taxon>Vittarioideae</taxon>
        <taxon>Adiantum</taxon>
    </lineage>
</organism>
<feature type="compositionally biased region" description="Polar residues" evidence="1">
    <location>
        <begin position="143"/>
        <end position="157"/>
    </location>
</feature>
<keyword evidence="2" id="KW-0472">Membrane</keyword>
<proteinExistence type="predicted"/>
<evidence type="ECO:0008006" key="5">
    <source>
        <dbReference type="Google" id="ProtNLM"/>
    </source>
</evidence>
<dbReference type="Proteomes" id="UP000886520">
    <property type="component" value="Chromosome 17"/>
</dbReference>
<dbReference type="PANTHER" id="PTHR33709:SF4">
    <property type="entry name" value="OS08G0230200 PROTEIN"/>
    <property type="match status" value="1"/>
</dbReference>
<feature type="transmembrane region" description="Helical" evidence="2">
    <location>
        <begin position="240"/>
        <end position="260"/>
    </location>
</feature>
<feature type="region of interest" description="Disordered" evidence="1">
    <location>
        <begin position="80"/>
        <end position="205"/>
    </location>
</feature>
<gene>
    <name evidence="3" type="ORF">GOP47_0017970</name>
</gene>
<feature type="compositionally biased region" description="Polar residues" evidence="1">
    <location>
        <begin position="80"/>
        <end position="110"/>
    </location>
</feature>
<keyword evidence="2" id="KW-1133">Transmembrane helix</keyword>
<evidence type="ECO:0000313" key="3">
    <source>
        <dbReference type="EMBL" id="KAI5067442.1"/>
    </source>
</evidence>
<feature type="compositionally biased region" description="Polar residues" evidence="1">
    <location>
        <begin position="183"/>
        <end position="196"/>
    </location>
</feature>
<dbReference type="AlphaFoldDB" id="A0A9D4UGV4"/>
<dbReference type="OrthoDB" id="1899156at2759"/>
<protein>
    <recommendedName>
        <fullName evidence="5">Ubiquitin-specific protease family C19-related protein</fullName>
    </recommendedName>
</protein>